<evidence type="ECO:0000313" key="4">
    <source>
        <dbReference type="EMBL" id="KAF6173442.1"/>
    </source>
</evidence>
<dbReference type="GO" id="GO:0009734">
    <property type="term" value="P:auxin-activated signaling pathway"/>
    <property type="evidence" value="ECO:0007669"/>
    <property type="project" value="UniProtKB-UniRule"/>
</dbReference>
<keyword evidence="1" id="KW-0805">Transcription regulation</keyword>
<evidence type="ECO:0000313" key="5">
    <source>
        <dbReference type="Proteomes" id="UP000541444"/>
    </source>
</evidence>
<keyword evidence="5" id="KW-1185">Reference proteome</keyword>
<feature type="region of interest" description="Disordered" evidence="2">
    <location>
        <begin position="46"/>
        <end position="88"/>
    </location>
</feature>
<comment type="function">
    <text evidence="1">Aux/IAA proteins are short-lived transcriptional factors that function as repressors of early auxin response genes at low auxin concentrations.</text>
</comment>
<comment type="caution">
    <text evidence="4">The sequence shown here is derived from an EMBL/GenBank/DDBJ whole genome shotgun (WGS) entry which is preliminary data.</text>
</comment>
<comment type="similarity">
    <text evidence="1">Belongs to the Aux/IAA family.</text>
</comment>
<dbReference type="PANTHER" id="PTHR31734">
    <property type="entry name" value="AUXIN-RESPONSIVE PROTEIN IAA17"/>
    <property type="match status" value="1"/>
</dbReference>
<dbReference type="InterPro" id="IPR033389">
    <property type="entry name" value="AUX/IAA_dom"/>
</dbReference>
<keyword evidence="1" id="KW-0804">Transcription</keyword>
<reference evidence="4 5" key="1">
    <citation type="journal article" date="2020" name="IScience">
        <title>Genome Sequencing of the Endangered Kingdonia uniflora (Circaeasteraceae, Ranunculales) Reveals Potential Mechanisms of Evolutionary Specialization.</title>
        <authorList>
            <person name="Sun Y."/>
            <person name="Deng T."/>
            <person name="Zhang A."/>
            <person name="Moore M.J."/>
            <person name="Landis J.B."/>
            <person name="Lin N."/>
            <person name="Zhang H."/>
            <person name="Zhang X."/>
            <person name="Huang J."/>
            <person name="Zhang X."/>
            <person name="Sun H."/>
            <person name="Wang H."/>
        </authorList>
    </citation>
    <scope>NUCLEOTIDE SEQUENCE [LARGE SCALE GENOMIC DNA]</scope>
    <source>
        <strain evidence="4">TB1705</strain>
        <tissue evidence="4">Leaf</tissue>
    </source>
</reference>
<evidence type="ECO:0000259" key="3">
    <source>
        <dbReference type="Pfam" id="PF02309"/>
    </source>
</evidence>
<feature type="compositionally biased region" description="Basic and acidic residues" evidence="2">
    <location>
        <begin position="57"/>
        <end position="77"/>
    </location>
</feature>
<dbReference type="Pfam" id="PF02309">
    <property type="entry name" value="AUX_IAA"/>
    <property type="match status" value="1"/>
</dbReference>
<keyword evidence="1" id="KW-0678">Repressor</keyword>
<feature type="domain" description="AUX/IAA" evidence="3">
    <location>
        <begin position="76"/>
        <end position="124"/>
    </location>
</feature>
<proteinExistence type="inferred from homology"/>
<keyword evidence="1" id="KW-0927">Auxin signaling pathway</keyword>
<keyword evidence="1" id="KW-0539">Nucleus</keyword>
<sequence>MASAVKYESEVDLNLLGTELRLGLPGSEKQIPMKNNKRALDEIVDDCGSKNDSSVSDARDGDSEVAPKAKSVSEREGYNGAEHAPTYEDKDGDWMLVEMFHGKCFISSCKRLRIMKGSEARGLGSSV</sequence>
<protein>
    <recommendedName>
        <fullName evidence="1">Auxin-responsive protein</fullName>
    </recommendedName>
</protein>
<comment type="subcellular location">
    <subcellularLocation>
        <location evidence="1">Nucleus</location>
    </subcellularLocation>
</comment>
<dbReference type="EMBL" id="JACGCM010000347">
    <property type="protein sequence ID" value="KAF6173442.1"/>
    <property type="molecule type" value="Genomic_DNA"/>
</dbReference>
<comment type="subunit">
    <text evidence="1">Homodimers and heterodimers.</text>
</comment>
<dbReference type="GO" id="GO:0005634">
    <property type="term" value="C:nucleus"/>
    <property type="evidence" value="ECO:0007669"/>
    <property type="project" value="UniProtKB-SubCell"/>
</dbReference>
<dbReference type="AlphaFoldDB" id="A0A7J7P2H9"/>
<accession>A0A7J7P2H9</accession>
<dbReference type="InterPro" id="IPR003311">
    <property type="entry name" value="AUX_IAA"/>
</dbReference>
<dbReference type="Proteomes" id="UP000541444">
    <property type="component" value="Unassembled WGS sequence"/>
</dbReference>
<dbReference type="OrthoDB" id="1926344at2759"/>
<organism evidence="4 5">
    <name type="scientific">Kingdonia uniflora</name>
    <dbReference type="NCBI Taxonomy" id="39325"/>
    <lineage>
        <taxon>Eukaryota</taxon>
        <taxon>Viridiplantae</taxon>
        <taxon>Streptophyta</taxon>
        <taxon>Embryophyta</taxon>
        <taxon>Tracheophyta</taxon>
        <taxon>Spermatophyta</taxon>
        <taxon>Magnoliopsida</taxon>
        <taxon>Ranunculales</taxon>
        <taxon>Circaeasteraceae</taxon>
        <taxon>Kingdonia</taxon>
    </lineage>
</organism>
<dbReference type="Gene3D" id="3.10.20.90">
    <property type="entry name" value="Phosphatidylinositol 3-kinase Catalytic Subunit, Chain A, domain 1"/>
    <property type="match status" value="1"/>
</dbReference>
<evidence type="ECO:0000256" key="1">
    <source>
        <dbReference type="RuleBase" id="RU004549"/>
    </source>
</evidence>
<dbReference type="PANTHER" id="PTHR31734:SF262">
    <property type="entry name" value="AUXIN-RESPONSIVE PROTEIN IAA3"/>
    <property type="match status" value="1"/>
</dbReference>
<name>A0A7J7P2H9_9MAGN</name>
<gene>
    <name evidence="4" type="ORF">GIB67_027137</name>
</gene>
<evidence type="ECO:0000256" key="2">
    <source>
        <dbReference type="SAM" id="MobiDB-lite"/>
    </source>
</evidence>
<dbReference type="GO" id="GO:0006355">
    <property type="term" value="P:regulation of DNA-templated transcription"/>
    <property type="evidence" value="ECO:0007669"/>
    <property type="project" value="InterPro"/>
</dbReference>